<accession>A0A2M6UBI8</accession>
<gene>
    <name evidence="3" type="ORF">TSA1_15065</name>
</gene>
<comment type="caution">
    <text evidence="3">The sequence shown here is derived from an EMBL/GenBank/DDBJ whole genome shotgun (WGS) entry which is preliminary data.</text>
</comment>
<dbReference type="EMBL" id="LFJC01000003">
    <property type="protein sequence ID" value="PIT01945.1"/>
    <property type="molecule type" value="Genomic_DNA"/>
</dbReference>
<evidence type="ECO:0000256" key="2">
    <source>
        <dbReference type="ARBA" id="ARBA00023002"/>
    </source>
</evidence>
<keyword evidence="2" id="KW-0560">Oxidoreductase</keyword>
<evidence type="ECO:0000256" key="1">
    <source>
        <dbReference type="ARBA" id="ARBA00006484"/>
    </source>
</evidence>
<dbReference type="Pfam" id="PF13561">
    <property type="entry name" value="adh_short_C2"/>
    <property type="match status" value="1"/>
</dbReference>
<dbReference type="FunFam" id="3.40.50.720:FF:000084">
    <property type="entry name" value="Short-chain dehydrogenase reductase"/>
    <property type="match status" value="1"/>
</dbReference>
<reference evidence="3 4" key="1">
    <citation type="submission" date="2015-06" db="EMBL/GenBank/DDBJ databases">
        <title>Comparative genome analysis of nirS-carrying Bradyrhizobium sp. strains.</title>
        <authorList>
            <person name="Ishii S."/>
            <person name="Jang J."/>
            <person name="Nishizawa T."/>
            <person name="Senoo K."/>
        </authorList>
    </citation>
    <scope>NUCLEOTIDE SEQUENCE [LARGE SCALE GENOMIC DNA]</scope>
    <source>
        <strain evidence="3 4">TSA1</strain>
    </source>
</reference>
<dbReference type="RefSeq" id="WP_161497231.1">
    <property type="nucleotide sequence ID" value="NZ_LFJC01000003.1"/>
</dbReference>
<dbReference type="CDD" id="cd05233">
    <property type="entry name" value="SDR_c"/>
    <property type="match status" value="1"/>
</dbReference>
<evidence type="ECO:0008006" key="5">
    <source>
        <dbReference type="Google" id="ProtNLM"/>
    </source>
</evidence>
<dbReference type="PANTHER" id="PTHR42760">
    <property type="entry name" value="SHORT-CHAIN DEHYDROGENASES/REDUCTASES FAMILY MEMBER"/>
    <property type="match status" value="1"/>
</dbReference>
<keyword evidence="4" id="KW-1185">Reference proteome</keyword>
<dbReference type="Gene3D" id="3.40.50.720">
    <property type="entry name" value="NAD(P)-binding Rossmann-like Domain"/>
    <property type="match status" value="1"/>
</dbReference>
<dbReference type="Proteomes" id="UP000228930">
    <property type="component" value="Unassembled WGS sequence"/>
</dbReference>
<proteinExistence type="inferred from homology"/>
<dbReference type="SUPFAM" id="SSF51735">
    <property type="entry name" value="NAD(P)-binding Rossmann-fold domains"/>
    <property type="match status" value="1"/>
</dbReference>
<protein>
    <recommendedName>
        <fullName evidence="5">3-oxoacyl-ACP reductase</fullName>
    </recommendedName>
</protein>
<dbReference type="PRINTS" id="PR00081">
    <property type="entry name" value="GDHRDH"/>
</dbReference>
<organism evidence="3 4">
    <name type="scientific">Bradyrhizobium nitroreducens</name>
    <dbReference type="NCBI Taxonomy" id="709803"/>
    <lineage>
        <taxon>Bacteria</taxon>
        <taxon>Pseudomonadati</taxon>
        <taxon>Pseudomonadota</taxon>
        <taxon>Alphaproteobacteria</taxon>
        <taxon>Hyphomicrobiales</taxon>
        <taxon>Nitrobacteraceae</taxon>
        <taxon>Bradyrhizobium</taxon>
    </lineage>
</organism>
<evidence type="ECO:0000313" key="4">
    <source>
        <dbReference type="Proteomes" id="UP000228930"/>
    </source>
</evidence>
<dbReference type="InterPro" id="IPR002347">
    <property type="entry name" value="SDR_fam"/>
</dbReference>
<name>A0A2M6UBI8_9BRAD</name>
<dbReference type="InterPro" id="IPR036291">
    <property type="entry name" value="NAD(P)-bd_dom_sf"/>
</dbReference>
<sequence length="256" mass="26356">MKRSAIVTGAAGAIGRATVARLAASGFGIMLVDRDEEALKEVVGSIAGMSVYSHVADVTNPEDVRSATEHAIASFGTVDTLINIAGGGGPKKTLSIEDIDLDLWNHVMALNVTSTFLFSQAVMAGMSKKGFGRIVNFSSILAFGEKGPPTTVPGRLAYATAKAALIGLTAQLAKDVGKNGITVNCIVPGLILGQPGTRVRGRFDALPDSEQARMLEGYPSGRAGTSEDVATAVEFLVSEGAGYISGVALPVDGAYL</sequence>
<evidence type="ECO:0000313" key="3">
    <source>
        <dbReference type="EMBL" id="PIT01945.1"/>
    </source>
</evidence>
<dbReference type="GO" id="GO:0016616">
    <property type="term" value="F:oxidoreductase activity, acting on the CH-OH group of donors, NAD or NADP as acceptor"/>
    <property type="evidence" value="ECO:0007669"/>
    <property type="project" value="TreeGrafter"/>
</dbReference>
<dbReference type="PRINTS" id="PR00080">
    <property type="entry name" value="SDRFAMILY"/>
</dbReference>
<comment type="similarity">
    <text evidence="1">Belongs to the short-chain dehydrogenases/reductases (SDR) family.</text>
</comment>
<dbReference type="PANTHER" id="PTHR42760:SF133">
    <property type="entry name" value="3-OXOACYL-[ACYL-CARRIER-PROTEIN] REDUCTASE"/>
    <property type="match status" value="1"/>
</dbReference>
<dbReference type="AlphaFoldDB" id="A0A2M6UBI8"/>